<dbReference type="Pfam" id="PF00149">
    <property type="entry name" value="Metallophos"/>
    <property type="match status" value="1"/>
</dbReference>
<dbReference type="GO" id="GO:0009166">
    <property type="term" value="P:nucleotide catabolic process"/>
    <property type="evidence" value="ECO:0007669"/>
    <property type="project" value="InterPro"/>
</dbReference>
<dbReference type="PATRIC" id="fig|47770.28.peg.1640"/>
<comment type="similarity">
    <text evidence="2">Belongs to the 5'-nucleotidase family.</text>
</comment>
<keyword evidence="2" id="KW-0378">Hydrolase</keyword>
<reference evidence="5 6" key="1">
    <citation type="journal article" date="2016" name="Microbiology (Mosc.)">
        <title>Comparison of Lactobacillus crispatus isolates from Lactobacillus-dominated vaginal microbiomes with isolates from microbiomes containing bacterial vaginosis-associated bacteria.</title>
        <authorList>
            <person name="Abdelmaksoud A.A."/>
            <person name="Koparde V.N."/>
            <person name="Sheth N.U."/>
            <person name="Serrano M.G."/>
            <person name="Glascock A.L."/>
            <person name="Fettweis J.M."/>
            <person name="Strauss Iii J.F."/>
            <person name="Buck G.A."/>
            <person name="Jefferson K.K."/>
        </authorList>
    </citation>
    <scope>NUCLEOTIDE SEQUENCE [LARGE SCALE GENOMIC DNA]</scope>
    <source>
        <strain evidence="5 6">VMC3</strain>
    </source>
</reference>
<dbReference type="InterPro" id="IPR036907">
    <property type="entry name" value="5'-Nucleotdase_C_sf"/>
</dbReference>
<dbReference type="InterPro" id="IPR004843">
    <property type="entry name" value="Calcineurin-like_PHP"/>
</dbReference>
<dbReference type="InterPro" id="IPR006146">
    <property type="entry name" value="5'-Nucleotdase_CS"/>
</dbReference>
<dbReference type="AlphaFoldDB" id="A0A109DCI6"/>
<dbReference type="GO" id="GO:0008253">
    <property type="term" value="F:5'-nucleotidase activity"/>
    <property type="evidence" value="ECO:0007669"/>
    <property type="project" value="TreeGrafter"/>
</dbReference>
<accession>A0A109DCI6</accession>
<evidence type="ECO:0000256" key="2">
    <source>
        <dbReference type="RuleBase" id="RU362119"/>
    </source>
</evidence>
<dbReference type="Gene3D" id="3.90.780.10">
    <property type="entry name" value="5'-Nucleotidase, C-terminal domain"/>
    <property type="match status" value="1"/>
</dbReference>
<dbReference type="Gene3D" id="3.60.21.10">
    <property type="match status" value="1"/>
</dbReference>
<dbReference type="RefSeq" id="WP_060462557.1">
    <property type="nucleotide sequence ID" value="NZ_AP025162.1"/>
</dbReference>
<dbReference type="Proteomes" id="UP000067598">
    <property type="component" value="Unassembled WGS sequence"/>
</dbReference>
<evidence type="ECO:0000256" key="1">
    <source>
        <dbReference type="ARBA" id="ARBA00022729"/>
    </source>
</evidence>
<dbReference type="PRINTS" id="PR01607">
    <property type="entry name" value="APYRASEFAMLY"/>
</dbReference>
<name>A0A109DCI6_9LACO</name>
<evidence type="ECO:0000313" key="5">
    <source>
        <dbReference type="EMBL" id="KWU02908.1"/>
    </source>
</evidence>
<proteinExistence type="inferred from homology"/>
<keyword evidence="1 2" id="KW-0732">Signal</keyword>
<dbReference type="InterPro" id="IPR008334">
    <property type="entry name" value="5'-Nucleotdase_C"/>
</dbReference>
<comment type="caution">
    <text evidence="5">The sequence shown here is derived from an EMBL/GenBank/DDBJ whole genome shotgun (WGS) entry which is preliminary data.</text>
</comment>
<dbReference type="PANTHER" id="PTHR11575:SF24">
    <property type="entry name" value="5'-NUCLEOTIDASE"/>
    <property type="match status" value="1"/>
</dbReference>
<evidence type="ECO:0000259" key="3">
    <source>
        <dbReference type="Pfam" id="PF00149"/>
    </source>
</evidence>
<dbReference type="EMBL" id="LJGP01000059">
    <property type="protein sequence ID" value="KWU02908.1"/>
    <property type="molecule type" value="Genomic_DNA"/>
</dbReference>
<keyword evidence="2" id="KW-0547">Nucleotide-binding</keyword>
<dbReference type="PROSITE" id="PS00786">
    <property type="entry name" value="5_NUCLEOTIDASE_2"/>
    <property type="match status" value="1"/>
</dbReference>
<dbReference type="Pfam" id="PF02872">
    <property type="entry name" value="5_nucleotid_C"/>
    <property type="match status" value="1"/>
</dbReference>
<dbReference type="InterPro" id="IPR006179">
    <property type="entry name" value="5_nucleotidase/apyrase"/>
</dbReference>
<evidence type="ECO:0000259" key="4">
    <source>
        <dbReference type="Pfam" id="PF02872"/>
    </source>
</evidence>
<dbReference type="PANTHER" id="PTHR11575">
    <property type="entry name" value="5'-NUCLEOTIDASE-RELATED"/>
    <property type="match status" value="1"/>
</dbReference>
<feature type="chain" id="PRO_5006989790" evidence="2">
    <location>
        <begin position="31"/>
        <end position="626"/>
    </location>
</feature>
<dbReference type="SUPFAM" id="SSF56300">
    <property type="entry name" value="Metallo-dependent phosphatases"/>
    <property type="match status" value="1"/>
</dbReference>
<dbReference type="GO" id="GO:0030288">
    <property type="term" value="C:outer membrane-bounded periplasmic space"/>
    <property type="evidence" value="ECO:0007669"/>
    <property type="project" value="TreeGrafter"/>
</dbReference>
<dbReference type="SUPFAM" id="SSF55816">
    <property type="entry name" value="5'-nucleotidase (syn. UDP-sugar hydrolase), C-terminal domain"/>
    <property type="match status" value="1"/>
</dbReference>
<dbReference type="GO" id="GO:0000166">
    <property type="term" value="F:nucleotide binding"/>
    <property type="evidence" value="ECO:0007669"/>
    <property type="project" value="UniProtKB-KW"/>
</dbReference>
<sequence length="626" mass="68711">MQKHSHKFLKMSVALIAASTLLAVGSPIQAAPVNAQVKVTSHLDTNEKPEQSSDWAKAKKYRHDIPVQLLGINDLHGGLERTGNAWFGNSEYANAGGAIRLASYLNHAQSVFDKANKKGHTFRVEAGDMVGASPSDSSLLQDESTMHALKAMRFKIGTLGNHEFDEGLGEFHRILIGGKSTEKYNSAEMAYPHENSGIKIVISNVVNRSNGKIPYNFKPYMIKTLKAKNGKKVRVGFIGILTTTMPTLTTYKNYHPYRYLDEATSIAKYDRILRRKGVKAIVVLAHTGVATQVNPQTHQATTTGPSVDILKKLYRIDPKNSVDVYLGAHSHQYADATVGHTRLLQAIYSGEAYDDAIGYLNPKTHDFAKKSLVAHVYPVMSAKQDPTIKDNAKVSAIVKDADRRTAPIVNQKIGQAATAKSLTGRDKNNQYFENETGDLVCDAQLAGARQAAAKQKLHVDFAMTNGGGVRAGLAVQPDKSITWGAAQDVQPFGNILDIVSMTGQQIYDVLNQQYKNFGAGHQTYLLVSGLKYDFTTNNDKAQPYKVIKVYGNDGKPIDLSKKYNVVINEFLKGGGDYFTEFRNTKQVGTAGVDTDVFIKYIEDQTKAGKPITAPKLDRKHFVSSNN</sequence>
<gene>
    <name evidence="5" type="ORF">AEL95_10135</name>
</gene>
<organism evidence="5 6">
    <name type="scientific">Lactobacillus crispatus</name>
    <dbReference type="NCBI Taxonomy" id="47770"/>
    <lineage>
        <taxon>Bacteria</taxon>
        <taxon>Bacillati</taxon>
        <taxon>Bacillota</taxon>
        <taxon>Bacilli</taxon>
        <taxon>Lactobacillales</taxon>
        <taxon>Lactobacillaceae</taxon>
        <taxon>Lactobacillus</taxon>
    </lineage>
</organism>
<feature type="signal peptide" evidence="2">
    <location>
        <begin position="1"/>
        <end position="30"/>
    </location>
</feature>
<protein>
    <submittedName>
        <fullName evidence="5">5'-nucleotidase</fullName>
    </submittedName>
</protein>
<dbReference type="GO" id="GO:0046872">
    <property type="term" value="F:metal ion binding"/>
    <property type="evidence" value="ECO:0007669"/>
    <property type="project" value="InterPro"/>
</dbReference>
<feature type="domain" description="5'-Nucleotidase C-terminal" evidence="4">
    <location>
        <begin position="414"/>
        <end position="581"/>
    </location>
</feature>
<dbReference type="GO" id="GO:0008768">
    <property type="term" value="F:UDP-sugar diphosphatase activity"/>
    <property type="evidence" value="ECO:0007669"/>
    <property type="project" value="TreeGrafter"/>
</dbReference>
<feature type="domain" description="Calcineurin-like phosphoesterase" evidence="3">
    <location>
        <begin position="70"/>
        <end position="333"/>
    </location>
</feature>
<dbReference type="InterPro" id="IPR029052">
    <property type="entry name" value="Metallo-depent_PP-like"/>
</dbReference>
<evidence type="ECO:0000313" key="6">
    <source>
        <dbReference type="Proteomes" id="UP000067598"/>
    </source>
</evidence>